<sequence>MEWEISDLGAGVYNLGGRMLRRVIVNIYRDQNISKSTIYRTTKEYQEYVNLPKCGPQWTN</sequence>
<dbReference type="EMBL" id="JAPWTJ010003041">
    <property type="protein sequence ID" value="KAJ8963539.1"/>
    <property type="molecule type" value="Genomic_DNA"/>
</dbReference>
<dbReference type="Proteomes" id="UP001162164">
    <property type="component" value="Unassembled WGS sequence"/>
</dbReference>
<protein>
    <submittedName>
        <fullName evidence="1">Uncharacterized protein</fullName>
    </submittedName>
</protein>
<gene>
    <name evidence="1" type="ORF">NQ317_019036</name>
</gene>
<evidence type="ECO:0000313" key="1">
    <source>
        <dbReference type="EMBL" id="KAJ8963539.1"/>
    </source>
</evidence>
<reference evidence="1" key="1">
    <citation type="journal article" date="2023" name="Insect Mol. Biol.">
        <title>Genome sequencing provides insights into the evolution of gene families encoding plant cell wall-degrading enzymes in longhorned beetles.</title>
        <authorList>
            <person name="Shin N.R."/>
            <person name="Okamura Y."/>
            <person name="Kirsch R."/>
            <person name="Pauchet Y."/>
        </authorList>
    </citation>
    <scope>NUCLEOTIDE SEQUENCE</scope>
    <source>
        <strain evidence="1">MMC_N1</strain>
    </source>
</reference>
<name>A0ABQ9ISP6_9CUCU</name>
<proteinExistence type="predicted"/>
<evidence type="ECO:0000313" key="2">
    <source>
        <dbReference type="Proteomes" id="UP001162164"/>
    </source>
</evidence>
<comment type="caution">
    <text evidence="1">The sequence shown here is derived from an EMBL/GenBank/DDBJ whole genome shotgun (WGS) entry which is preliminary data.</text>
</comment>
<accession>A0ABQ9ISP6</accession>
<organism evidence="1 2">
    <name type="scientific">Molorchus minor</name>
    <dbReference type="NCBI Taxonomy" id="1323400"/>
    <lineage>
        <taxon>Eukaryota</taxon>
        <taxon>Metazoa</taxon>
        <taxon>Ecdysozoa</taxon>
        <taxon>Arthropoda</taxon>
        <taxon>Hexapoda</taxon>
        <taxon>Insecta</taxon>
        <taxon>Pterygota</taxon>
        <taxon>Neoptera</taxon>
        <taxon>Endopterygota</taxon>
        <taxon>Coleoptera</taxon>
        <taxon>Polyphaga</taxon>
        <taxon>Cucujiformia</taxon>
        <taxon>Chrysomeloidea</taxon>
        <taxon>Cerambycidae</taxon>
        <taxon>Lamiinae</taxon>
        <taxon>Monochamini</taxon>
        <taxon>Molorchus</taxon>
    </lineage>
</organism>
<keyword evidence="2" id="KW-1185">Reference proteome</keyword>